<protein>
    <submittedName>
        <fullName evidence="2">Uncharacterized protein</fullName>
    </submittedName>
</protein>
<dbReference type="Proteomes" id="UP001200642">
    <property type="component" value="Unassembled WGS sequence"/>
</dbReference>
<keyword evidence="1" id="KW-0472">Membrane</keyword>
<accession>A0AAE3JV16</accession>
<dbReference type="RefSeq" id="WP_317904050.1">
    <property type="nucleotide sequence ID" value="NZ_JAIRBC010000059.1"/>
</dbReference>
<evidence type="ECO:0000256" key="1">
    <source>
        <dbReference type="SAM" id="Phobius"/>
    </source>
</evidence>
<reference evidence="2" key="1">
    <citation type="submission" date="2023-02" db="EMBL/GenBank/DDBJ databases">
        <title>Genome of Flavobacteriaceae gen. nov. sp. strain F89.</title>
        <authorList>
            <person name="Wang Y."/>
        </authorList>
    </citation>
    <scope>NUCLEOTIDE SEQUENCE</scope>
    <source>
        <strain evidence="2">F89</strain>
    </source>
</reference>
<keyword evidence="1" id="KW-1133">Transmembrane helix</keyword>
<sequence length="69" mass="7917">MEHKGEYQKGRMKEMVIQFALVLIATLLIHFIFNGEHIEELAKLGFPQSLAIAIVLRLSFYPVKSKTND</sequence>
<feature type="transmembrane region" description="Helical" evidence="1">
    <location>
        <begin position="15"/>
        <end position="33"/>
    </location>
</feature>
<dbReference type="EMBL" id="JAIRBC010000059">
    <property type="protein sequence ID" value="MCG2462917.1"/>
    <property type="molecule type" value="Genomic_DNA"/>
</dbReference>
<evidence type="ECO:0000313" key="3">
    <source>
        <dbReference type="Proteomes" id="UP001200642"/>
    </source>
</evidence>
<comment type="caution">
    <text evidence="2">The sequence shown here is derived from an EMBL/GenBank/DDBJ whole genome shotgun (WGS) entry which is preliminary data.</text>
</comment>
<name>A0AAE3JV16_9FLAO</name>
<organism evidence="2 3">
    <name type="scientific">Cerina litoralis</name>
    <dbReference type="NCBI Taxonomy" id="2874477"/>
    <lineage>
        <taxon>Bacteria</taxon>
        <taxon>Pseudomonadati</taxon>
        <taxon>Bacteroidota</taxon>
        <taxon>Flavobacteriia</taxon>
        <taxon>Flavobacteriales</taxon>
        <taxon>Flavobacteriaceae</taxon>
        <taxon>Cerina</taxon>
    </lineage>
</organism>
<dbReference type="AlphaFoldDB" id="A0AAE3JV16"/>
<keyword evidence="1" id="KW-0812">Transmembrane</keyword>
<gene>
    <name evidence="2" type="ORF">K8352_19295</name>
</gene>
<evidence type="ECO:0000313" key="2">
    <source>
        <dbReference type="EMBL" id="MCG2462917.1"/>
    </source>
</evidence>
<proteinExistence type="predicted"/>
<keyword evidence="3" id="KW-1185">Reference proteome</keyword>